<keyword evidence="1" id="KW-1133">Transmembrane helix</keyword>
<feature type="domain" description="Urease accessory protein UreH-like transmembrane" evidence="2">
    <location>
        <begin position="9"/>
        <end position="207"/>
    </location>
</feature>
<keyword evidence="4" id="KW-1185">Reference proteome</keyword>
<keyword evidence="1" id="KW-0812">Transmembrane</keyword>
<dbReference type="EMBL" id="JAOTIF010000025">
    <property type="protein sequence ID" value="MCU7551932.1"/>
    <property type="molecule type" value="Genomic_DNA"/>
</dbReference>
<evidence type="ECO:0000256" key="1">
    <source>
        <dbReference type="SAM" id="Phobius"/>
    </source>
</evidence>
<feature type="transmembrane region" description="Helical" evidence="1">
    <location>
        <begin position="162"/>
        <end position="187"/>
    </location>
</feature>
<feature type="transmembrane region" description="Helical" evidence="1">
    <location>
        <begin position="76"/>
        <end position="94"/>
    </location>
</feature>
<dbReference type="Pfam" id="PF13386">
    <property type="entry name" value="DsbD_2"/>
    <property type="match status" value="1"/>
</dbReference>
<dbReference type="PANTHER" id="PTHR42208:SF1">
    <property type="entry name" value="HEAVY METAL TRANSPORTER"/>
    <property type="match status" value="1"/>
</dbReference>
<feature type="transmembrane region" description="Helical" evidence="1">
    <location>
        <begin position="6"/>
        <end position="31"/>
    </location>
</feature>
<keyword evidence="1" id="KW-0472">Membrane</keyword>
<protein>
    <submittedName>
        <fullName evidence="3">Sulfite exporter TauE/SafE family protein</fullName>
    </submittedName>
</protein>
<reference evidence="3" key="2">
    <citation type="submission" date="2023-04" db="EMBL/GenBank/DDBJ databases">
        <title>Paracnuella aquatica gen. nov., sp. nov., a member of the family Chitinophagaceae isolated from a hot spring.</title>
        <authorList>
            <person name="Wang C."/>
        </authorList>
    </citation>
    <scope>NUCLEOTIDE SEQUENCE</scope>
    <source>
        <strain evidence="3">LB-8</strain>
    </source>
</reference>
<name>A0A9X3BIT8_9BACT</name>
<evidence type="ECO:0000259" key="2">
    <source>
        <dbReference type="Pfam" id="PF13386"/>
    </source>
</evidence>
<evidence type="ECO:0000313" key="4">
    <source>
        <dbReference type="Proteomes" id="UP001155483"/>
    </source>
</evidence>
<dbReference type="PANTHER" id="PTHR42208">
    <property type="entry name" value="HEAVY METAL TRANSPORTER-RELATED"/>
    <property type="match status" value="1"/>
</dbReference>
<feature type="transmembrane region" description="Helical" evidence="1">
    <location>
        <begin position="131"/>
        <end position="150"/>
    </location>
</feature>
<comment type="caution">
    <text evidence="3">The sequence shown here is derived from an EMBL/GenBank/DDBJ whole genome shotgun (WGS) entry which is preliminary data.</text>
</comment>
<accession>A0A9X3BIT8</accession>
<feature type="transmembrane region" description="Helical" evidence="1">
    <location>
        <begin position="43"/>
        <end position="64"/>
    </location>
</feature>
<proteinExistence type="predicted"/>
<dbReference type="AlphaFoldDB" id="A0A9X3BIT8"/>
<reference evidence="3" key="1">
    <citation type="submission" date="2022-09" db="EMBL/GenBank/DDBJ databases">
        <authorList>
            <person name="Yuan C."/>
            <person name="Ke Z."/>
        </authorList>
    </citation>
    <scope>NUCLEOTIDE SEQUENCE</scope>
    <source>
        <strain evidence="3">LB-8</strain>
    </source>
</reference>
<gene>
    <name evidence="3" type="ORF">OCK74_22625</name>
</gene>
<feature type="transmembrane region" description="Helical" evidence="1">
    <location>
        <begin position="199"/>
        <end position="222"/>
    </location>
</feature>
<evidence type="ECO:0000313" key="3">
    <source>
        <dbReference type="EMBL" id="MCU7551932.1"/>
    </source>
</evidence>
<dbReference type="RefSeq" id="WP_279299369.1">
    <property type="nucleotide sequence ID" value="NZ_JAOTIF010000025.1"/>
</dbReference>
<dbReference type="InterPro" id="IPR039447">
    <property type="entry name" value="UreH-like_TM_dom"/>
</dbReference>
<dbReference type="Proteomes" id="UP001155483">
    <property type="component" value="Unassembled WGS sequence"/>
</dbReference>
<sequence length="237" mass="25498">MGITEVISTAFLMGTVGSLHCIGMCGPLALALPLGHRSEGGRLIGGVIYNFGRITTYSIFGLILGIAGEHLFSNKVQSILSITLGILILIYLFIPVKKKASSAIITWANEPFIKLRMAMGKLFKSTKSTSLFSIGLLNGLLPCGLVYLAITSSLLTGTALKGSLFMMFFGLGTFPAMLATVFFGSYFNQQFRLKLRNAVPVFLFIMATLLVLRGLNLGIPFISPALPDNPQDAVLCH</sequence>
<organism evidence="3 4">
    <name type="scientific">Paraflavisolibacter caeni</name>
    <dbReference type="NCBI Taxonomy" id="2982496"/>
    <lineage>
        <taxon>Bacteria</taxon>
        <taxon>Pseudomonadati</taxon>
        <taxon>Bacteroidota</taxon>
        <taxon>Chitinophagia</taxon>
        <taxon>Chitinophagales</taxon>
        <taxon>Chitinophagaceae</taxon>
        <taxon>Paraflavisolibacter</taxon>
    </lineage>
</organism>